<keyword evidence="2" id="KW-1185">Reference proteome</keyword>
<dbReference type="Proteomes" id="UP000790709">
    <property type="component" value="Unassembled WGS sequence"/>
</dbReference>
<organism evidence="1 2">
    <name type="scientific">Leucogyrophana mollusca</name>
    <dbReference type="NCBI Taxonomy" id="85980"/>
    <lineage>
        <taxon>Eukaryota</taxon>
        <taxon>Fungi</taxon>
        <taxon>Dikarya</taxon>
        <taxon>Basidiomycota</taxon>
        <taxon>Agaricomycotina</taxon>
        <taxon>Agaricomycetes</taxon>
        <taxon>Agaricomycetidae</taxon>
        <taxon>Boletales</taxon>
        <taxon>Boletales incertae sedis</taxon>
        <taxon>Leucogyrophana</taxon>
    </lineage>
</organism>
<gene>
    <name evidence="1" type="ORF">BV22DRAFT_1038148</name>
</gene>
<accession>A0ACB8B7U3</accession>
<evidence type="ECO:0000313" key="2">
    <source>
        <dbReference type="Proteomes" id="UP000790709"/>
    </source>
</evidence>
<dbReference type="EMBL" id="MU266508">
    <property type="protein sequence ID" value="KAH7921870.1"/>
    <property type="molecule type" value="Genomic_DNA"/>
</dbReference>
<name>A0ACB8B7U3_9AGAM</name>
<evidence type="ECO:0000313" key="1">
    <source>
        <dbReference type="EMBL" id="KAH7921870.1"/>
    </source>
</evidence>
<sequence>MYTPDRGKTQDREKKLDDCESSRSGERTEQETASPQGLREQTGMKPQRLVGEQPQPAQRPPRQSSNMGAVCAS</sequence>
<comment type="caution">
    <text evidence="1">The sequence shown here is derived from an EMBL/GenBank/DDBJ whole genome shotgun (WGS) entry which is preliminary data.</text>
</comment>
<protein>
    <submittedName>
        <fullName evidence="1">Uncharacterized protein</fullName>
    </submittedName>
</protein>
<reference evidence="1" key="1">
    <citation type="journal article" date="2021" name="New Phytol.">
        <title>Evolutionary innovations through gain and loss of genes in the ectomycorrhizal Boletales.</title>
        <authorList>
            <person name="Wu G."/>
            <person name="Miyauchi S."/>
            <person name="Morin E."/>
            <person name="Kuo A."/>
            <person name="Drula E."/>
            <person name="Varga T."/>
            <person name="Kohler A."/>
            <person name="Feng B."/>
            <person name="Cao Y."/>
            <person name="Lipzen A."/>
            <person name="Daum C."/>
            <person name="Hundley H."/>
            <person name="Pangilinan J."/>
            <person name="Johnson J."/>
            <person name="Barry K."/>
            <person name="LaButti K."/>
            <person name="Ng V."/>
            <person name="Ahrendt S."/>
            <person name="Min B."/>
            <person name="Choi I.G."/>
            <person name="Park H."/>
            <person name="Plett J.M."/>
            <person name="Magnuson J."/>
            <person name="Spatafora J.W."/>
            <person name="Nagy L.G."/>
            <person name="Henrissat B."/>
            <person name="Grigoriev I.V."/>
            <person name="Yang Z.L."/>
            <person name="Xu J."/>
            <person name="Martin F.M."/>
        </authorList>
    </citation>
    <scope>NUCLEOTIDE SEQUENCE</scope>
    <source>
        <strain evidence="1">KUC20120723A-06</strain>
    </source>
</reference>
<proteinExistence type="predicted"/>